<dbReference type="PANTHER" id="PTHR21091:SF169">
    <property type="entry name" value="UROPORPHYRINOGEN DECARBOXYLASE"/>
    <property type="match status" value="1"/>
</dbReference>
<evidence type="ECO:0000259" key="14">
    <source>
        <dbReference type="PROSITE" id="PS00907"/>
    </source>
</evidence>
<keyword evidence="16" id="KW-1185">Reference proteome</keyword>
<dbReference type="GO" id="GO:0005829">
    <property type="term" value="C:cytosol"/>
    <property type="evidence" value="ECO:0007669"/>
    <property type="project" value="UniProtKB-SubCell"/>
</dbReference>
<dbReference type="NCBIfam" id="TIGR01464">
    <property type="entry name" value="hemE"/>
    <property type="match status" value="1"/>
</dbReference>
<evidence type="ECO:0000256" key="1">
    <source>
        <dbReference type="ARBA" id="ARBA00004514"/>
    </source>
</evidence>
<organism evidence="15 16">
    <name type="scientific">Haliscomenobacter hydrossis (strain ATCC 27775 / DSM 1100 / LMG 10767 / O)</name>
    <dbReference type="NCBI Taxonomy" id="760192"/>
    <lineage>
        <taxon>Bacteria</taxon>
        <taxon>Pseudomonadati</taxon>
        <taxon>Bacteroidota</taxon>
        <taxon>Saprospiria</taxon>
        <taxon>Saprospirales</taxon>
        <taxon>Haliscomenobacteraceae</taxon>
        <taxon>Haliscomenobacter</taxon>
    </lineage>
</organism>
<evidence type="ECO:0000256" key="2">
    <source>
        <dbReference type="ARBA" id="ARBA00004804"/>
    </source>
</evidence>
<evidence type="ECO:0000256" key="9">
    <source>
        <dbReference type="ARBA" id="ARBA00023244"/>
    </source>
</evidence>
<gene>
    <name evidence="10" type="primary">hemE</name>
    <name evidence="15" type="ordered locus">Halhy_5610</name>
</gene>
<evidence type="ECO:0000256" key="8">
    <source>
        <dbReference type="ARBA" id="ARBA00023239"/>
    </source>
</evidence>
<evidence type="ECO:0000256" key="12">
    <source>
        <dbReference type="RuleBase" id="RU004169"/>
    </source>
</evidence>
<dbReference type="PANTHER" id="PTHR21091">
    <property type="entry name" value="METHYLTETRAHYDROFOLATE:HOMOCYSTEINE METHYLTRANSFERASE RELATED"/>
    <property type="match status" value="1"/>
</dbReference>
<feature type="binding site" evidence="10">
    <location>
        <position position="159"/>
    </location>
    <ligand>
        <name>substrate</name>
    </ligand>
</feature>
<feature type="domain" description="Uroporphyrinogen decarboxylase (URO-D)" evidence="14">
    <location>
        <begin position="147"/>
        <end position="163"/>
    </location>
</feature>
<evidence type="ECO:0000256" key="5">
    <source>
        <dbReference type="ARBA" id="ARBA00012288"/>
    </source>
</evidence>
<dbReference type="FunFam" id="3.20.20.210:FF:000008">
    <property type="entry name" value="Uroporphyrinogen decarboxylase"/>
    <property type="match status" value="1"/>
</dbReference>
<dbReference type="Pfam" id="PF01208">
    <property type="entry name" value="URO-D"/>
    <property type="match status" value="1"/>
</dbReference>
<dbReference type="KEGG" id="hhy:Halhy_5610"/>
<proteinExistence type="inferred from homology"/>
<dbReference type="RefSeq" id="WP_013767963.1">
    <property type="nucleotide sequence ID" value="NC_015510.1"/>
</dbReference>
<dbReference type="AlphaFoldDB" id="F4KUN1"/>
<evidence type="ECO:0000259" key="13">
    <source>
        <dbReference type="PROSITE" id="PS00906"/>
    </source>
</evidence>
<keyword evidence="6 10" id="KW-0963">Cytoplasm</keyword>
<dbReference type="GO" id="GO:0006782">
    <property type="term" value="P:protoporphyrinogen IX biosynthetic process"/>
    <property type="evidence" value="ECO:0007669"/>
    <property type="project" value="UniProtKB-UniRule"/>
</dbReference>
<comment type="subunit">
    <text evidence="4 10">Homodimer.</text>
</comment>
<feature type="domain" description="Uroporphyrinogen decarboxylase (URO-D)" evidence="13">
    <location>
        <begin position="26"/>
        <end position="35"/>
    </location>
</feature>
<keyword evidence="8 10" id="KW-0456">Lyase</keyword>
<evidence type="ECO:0000256" key="6">
    <source>
        <dbReference type="ARBA" id="ARBA00022490"/>
    </source>
</evidence>
<dbReference type="HOGENOM" id="CLU_040933_0_0_10"/>
<dbReference type="Gene3D" id="3.20.20.210">
    <property type="match status" value="1"/>
</dbReference>
<dbReference type="EC" id="4.1.1.37" evidence="5 10"/>
<dbReference type="Proteomes" id="UP000008461">
    <property type="component" value="Chromosome"/>
</dbReference>
<dbReference type="PROSITE" id="PS00906">
    <property type="entry name" value="UROD_1"/>
    <property type="match status" value="1"/>
</dbReference>
<protein>
    <recommendedName>
        <fullName evidence="5 10">Uroporphyrinogen decarboxylase</fullName>
        <shortName evidence="10">UPD</shortName>
        <shortName evidence="10">URO-D</shortName>
        <ecNumber evidence="5 10">4.1.1.37</ecNumber>
    </recommendedName>
</protein>
<dbReference type="OrthoDB" id="9806656at2"/>
<dbReference type="InterPro" id="IPR038071">
    <property type="entry name" value="UROD/MetE-like_sf"/>
</dbReference>
<comment type="pathway">
    <text evidence="2 10 11">Porphyrin-containing compound metabolism; protoporphyrin-IX biosynthesis; coproporphyrinogen-III from 5-aminolevulinate: step 4/4.</text>
</comment>
<accession>F4KUN1</accession>
<comment type="caution">
    <text evidence="10">Lacks conserved residue(s) required for the propagation of feature annotation.</text>
</comment>
<dbReference type="CDD" id="cd00717">
    <property type="entry name" value="URO-D"/>
    <property type="match status" value="1"/>
</dbReference>
<keyword evidence="7 10" id="KW-0210">Decarboxylase</keyword>
<comment type="similarity">
    <text evidence="3 10 12">Belongs to the uroporphyrinogen decarboxylase family.</text>
</comment>
<dbReference type="eggNOG" id="COG0407">
    <property type="taxonomic scope" value="Bacteria"/>
</dbReference>
<dbReference type="UniPathway" id="UPA00251">
    <property type="reaction ID" value="UER00321"/>
</dbReference>
<sequence length="347" mass="38736">MTDTAVALQNDLFLRVAKGERSDRPPIWLMRQAGRVLPQYRALRSKFPGFREFLFEPAAAAEATIQPIDELGVDAAIIFSDILVVPEAMGLPYDMVEKRGPLFPKTIQTAQDIAQLQSGEAAADNMEYVYEALRITKRELKGRVPLIGFAGAPWTIFAYMIEGQGSKTFSKAKQFLYREPVLSHLLLERITDTTIAYLKRKIANGADLIQLFDSWAGILSPAQYKTFATHYIGKICAAITEVPITVFSKGAWFALEDIAALNCQVIGLDWNITPAEARARVGENLVLQGNLDPCFLYADHKTIRAGAIQMMEDFGQKHIVNLGHGLYPDIELDSVRVFVDTVKAYRY</sequence>
<dbReference type="GO" id="GO:0004853">
    <property type="term" value="F:uroporphyrinogen decarboxylase activity"/>
    <property type="evidence" value="ECO:0007669"/>
    <property type="project" value="UniProtKB-UniRule"/>
</dbReference>
<evidence type="ECO:0000313" key="15">
    <source>
        <dbReference type="EMBL" id="AEE53434.1"/>
    </source>
</evidence>
<evidence type="ECO:0000256" key="3">
    <source>
        <dbReference type="ARBA" id="ARBA00009935"/>
    </source>
</evidence>
<feature type="binding site" evidence="10">
    <location>
        <begin position="31"/>
        <end position="35"/>
    </location>
    <ligand>
        <name>substrate</name>
    </ligand>
</feature>
<evidence type="ECO:0000313" key="16">
    <source>
        <dbReference type="Proteomes" id="UP000008461"/>
    </source>
</evidence>
<comment type="subcellular location">
    <subcellularLocation>
        <location evidence="1">Cytoplasm</location>
        <location evidence="1">Cytosol</location>
    </subcellularLocation>
</comment>
<dbReference type="PROSITE" id="PS00907">
    <property type="entry name" value="UROD_2"/>
    <property type="match status" value="1"/>
</dbReference>
<evidence type="ECO:0000256" key="7">
    <source>
        <dbReference type="ARBA" id="ARBA00022793"/>
    </source>
</evidence>
<dbReference type="SUPFAM" id="SSF51726">
    <property type="entry name" value="UROD/MetE-like"/>
    <property type="match status" value="1"/>
</dbReference>
<comment type="function">
    <text evidence="10">Catalyzes the decarboxylation of four acetate groups of uroporphyrinogen-III to yield coproporphyrinogen-III.</text>
</comment>
<evidence type="ECO:0000256" key="11">
    <source>
        <dbReference type="RuleBase" id="RU000554"/>
    </source>
</evidence>
<dbReference type="InterPro" id="IPR006361">
    <property type="entry name" value="Uroporphyrinogen_deCO2ase_HemE"/>
</dbReference>
<keyword evidence="9 10" id="KW-0627">Porphyrin biosynthesis</keyword>
<feature type="binding site" evidence="10">
    <location>
        <position position="214"/>
    </location>
    <ligand>
        <name>substrate</name>
    </ligand>
</feature>
<feature type="binding site" evidence="10">
    <location>
        <position position="324"/>
    </location>
    <ligand>
        <name>substrate</name>
    </ligand>
</feature>
<dbReference type="STRING" id="760192.Halhy_5610"/>
<evidence type="ECO:0000256" key="10">
    <source>
        <dbReference type="HAMAP-Rule" id="MF_00218"/>
    </source>
</evidence>
<dbReference type="HAMAP" id="MF_00218">
    <property type="entry name" value="URO_D"/>
    <property type="match status" value="1"/>
</dbReference>
<dbReference type="EMBL" id="CP002691">
    <property type="protein sequence ID" value="AEE53434.1"/>
    <property type="molecule type" value="Genomic_DNA"/>
</dbReference>
<reference key="2">
    <citation type="submission" date="2011-04" db="EMBL/GenBank/DDBJ databases">
        <title>Complete sequence of chromosome of Haliscomenobacter hydrossis DSM 1100.</title>
        <authorList>
            <consortium name="US DOE Joint Genome Institute (JGI-PGF)"/>
            <person name="Lucas S."/>
            <person name="Han J."/>
            <person name="Lapidus A."/>
            <person name="Bruce D."/>
            <person name="Goodwin L."/>
            <person name="Pitluck S."/>
            <person name="Peters L."/>
            <person name="Kyrpides N."/>
            <person name="Mavromatis K."/>
            <person name="Ivanova N."/>
            <person name="Ovchinnikova G."/>
            <person name="Pagani I."/>
            <person name="Daligault H."/>
            <person name="Detter J.C."/>
            <person name="Han C."/>
            <person name="Land M."/>
            <person name="Hauser L."/>
            <person name="Markowitz V."/>
            <person name="Cheng J.-F."/>
            <person name="Hugenholtz P."/>
            <person name="Woyke T."/>
            <person name="Wu D."/>
            <person name="Verbarg S."/>
            <person name="Frueling A."/>
            <person name="Brambilla E."/>
            <person name="Klenk H.-P."/>
            <person name="Eisen J.A."/>
        </authorList>
    </citation>
    <scope>NUCLEOTIDE SEQUENCE</scope>
    <source>
        <strain>DSM 1100</strain>
    </source>
</reference>
<feature type="site" description="Transition state stabilizer" evidence="10">
    <location>
        <position position="81"/>
    </location>
</feature>
<dbReference type="InterPro" id="IPR000257">
    <property type="entry name" value="Uroporphyrinogen_deCOase"/>
</dbReference>
<feature type="binding site" evidence="10">
    <location>
        <position position="81"/>
    </location>
    <ligand>
        <name>substrate</name>
    </ligand>
</feature>
<evidence type="ECO:0000256" key="4">
    <source>
        <dbReference type="ARBA" id="ARBA00011738"/>
    </source>
</evidence>
<name>F4KUN1_HALH1</name>
<reference evidence="15 16" key="1">
    <citation type="journal article" date="2011" name="Stand. Genomic Sci.">
        <title>Complete genome sequence of Haliscomenobacter hydrossis type strain (O).</title>
        <authorList>
            <consortium name="US DOE Joint Genome Institute (JGI-PGF)"/>
            <person name="Daligault H."/>
            <person name="Lapidus A."/>
            <person name="Zeytun A."/>
            <person name="Nolan M."/>
            <person name="Lucas S."/>
            <person name="Del Rio T.G."/>
            <person name="Tice H."/>
            <person name="Cheng J.F."/>
            <person name="Tapia R."/>
            <person name="Han C."/>
            <person name="Goodwin L."/>
            <person name="Pitluck S."/>
            <person name="Liolios K."/>
            <person name="Pagani I."/>
            <person name="Ivanova N."/>
            <person name="Huntemann M."/>
            <person name="Mavromatis K."/>
            <person name="Mikhailova N."/>
            <person name="Pati A."/>
            <person name="Chen A."/>
            <person name="Palaniappan K."/>
            <person name="Land M."/>
            <person name="Hauser L."/>
            <person name="Brambilla E.M."/>
            <person name="Rohde M."/>
            <person name="Verbarg S."/>
            <person name="Goker M."/>
            <person name="Bristow J."/>
            <person name="Eisen J.A."/>
            <person name="Markowitz V."/>
            <person name="Hugenholtz P."/>
            <person name="Kyrpides N.C."/>
            <person name="Klenk H.P."/>
            <person name="Woyke T."/>
        </authorList>
    </citation>
    <scope>NUCLEOTIDE SEQUENCE [LARGE SCALE GENOMIC DNA]</scope>
    <source>
        <strain evidence="16">ATCC 27775 / DSM 1100 / LMG 10767 / O</strain>
    </source>
</reference>
<comment type="catalytic activity">
    <reaction evidence="10 11">
        <text>uroporphyrinogen III + 4 H(+) = coproporphyrinogen III + 4 CO2</text>
        <dbReference type="Rhea" id="RHEA:19865"/>
        <dbReference type="ChEBI" id="CHEBI:15378"/>
        <dbReference type="ChEBI" id="CHEBI:16526"/>
        <dbReference type="ChEBI" id="CHEBI:57308"/>
        <dbReference type="ChEBI" id="CHEBI:57309"/>
        <dbReference type="EC" id="4.1.1.37"/>
    </reaction>
</comment>